<dbReference type="InterPro" id="IPR000159">
    <property type="entry name" value="RA_dom"/>
</dbReference>
<dbReference type="Pfam" id="PF00498">
    <property type="entry name" value="FHA"/>
    <property type="match status" value="1"/>
</dbReference>
<reference evidence="5" key="3">
    <citation type="submission" date="2025-09" db="UniProtKB">
        <authorList>
            <consortium name="Ensembl"/>
        </authorList>
    </citation>
    <scope>IDENTIFICATION</scope>
</reference>
<evidence type="ECO:0000313" key="5">
    <source>
        <dbReference type="Ensembl" id="ENSCINP00000001322.3"/>
    </source>
</evidence>
<dbReference type="OMA" id="CHMITHA"/>
<dbReference type="GO" id="GO:0051020">
    <property type="term" value="F:GTPase binding"/>
    <property type="evidence" value="ECO:0000318"/>
    <property type="project" value="GO_Central"/>
</dbReference>
<dbReference type="HOGENOM" id="CLU_010386_0_0_1"/>
<reference evidence="5" key="2">
    <citation type="submission" date="2025-08" db="UniProtKB">
        <authorList>
            <consortium name="Ensembl"/>
        </authorList>
    </citation>
    <scope>IDENTIFICATION</scope>
</reference>
<dbReference type="PANTHER" id="PTHR16027:SF9">
    <property type="entry name" value="RAS-ASSOCIATING AND DILUTE DOMAIN-CONTAINING PROTEIN"/>
    <property type="match status" value="1"/>
</dbReference>
<dbReference type="GO" id="GO:0007165">
    <property type="term" value="P:signal transduction"/>
    <property type="evidence" value="ECO:0007669"/>
    <property type="project" value="InterPro"/>
</dbReference>
<dbReference type="Gene3D" id="3.10.20.90">
    <property type="entry name" value="Phosphatidylinositol 3-kinase Catalytic Subunit, Chain A, domain 1"/>
    <property type="match status" value="1"/>
</dbReference>
<accession>F6Q5A8</accession>
<dbReference type="PROSITE" id="PS50200">
    <property type="entry name" value="RA"/>
    <property type="match status" value="1"/>
</dbReference>
<feature type="domain" description="Ras-associating" evidence="3">
    <location>
        <begin position="8"/>
        <end position="117"/>
    </location>
</feature>
<dbReference type="SUPFAM" id="SSF49879">
    <property type="entry name" value="SMAD/FHA domain"/>
    <property type="match status" value="1"/>
</dbReference>
<dbReference type="InterPro" id="IPR002710">
    <property type="entry name" value="Dilute_dom"/>
</dbReference>
<dbReference type="SMART" id="SM00228">
    <property type="entry name" value="PDZ"/>
    <property type="match status" value="1"/>
</dbReference>
<sequence length="1022" mass="115137">ELSSDANLPGIMKIFGDAISPGANYKSVMATRESSALELVKTAVKRYGLQRQHAKKYILCEVIGRLTTENIPQSRYNGLKEDYIRPLNDHERPLKLQSYWKPLDGHCRRFEIRLKSELQVLNAASKDNETRDINSQAKRLVMQKSNYRGRLKENDGTCCIYTTIHDLIKLLALKSRKPKRLKTLPCPTEAKLAHETKSAETCSFSNEITPPPPVPYLLTVLGDTPEANGFQRFLERDEILVGSEVSDFKLKAPGVLRHHCVIRRHLETLFDETKNFKATQKWRVVVSPLKSRAEVTVNGVRVLSNHTLTHGDILCIGKSIIYKYEDPTSSINIDCCVVPSPSAKNRKEILISSDVTEKQSSVRNYADITLSSPFCPEIPAIMETQLSYERKYEDEILDQLFDIFSNFCLDNMEEPLAPANFLCHMITHACLNFDLADKNESLFKVASHMQTFVLNATRKVSVQDIQSNDPSEHLLKSLRLVVFWMSNTLEIFEFLQKDLIPHVLDCVEEAKKNSKILDEAKKFEINEEILGLLEEVVMYAFQQLVYYLTKTLYGSLPAILDCNPFSDVESTPSVNHVIKVYNYAWEMTQTYLVNQQIADQLFAYLFFFTNVSLFNTLMENDASTKYFKWEMGVRIRGNLEKLENWAIEFEYSYQVSAFLVKISTLANLLATPRTQMAKYTWSTFRKNFHGLNSAQLCHVLECYQMTGQQQKPTSWFPDQEVEMNTSGEDAVMESYESHPPLTLPVSGSRINLGELPNNPKLQNLIASFKHKVYSPHTEQLCKEFKNEKKQSFLSNELKVTMPTSPDVVPMSYPDLLPESESSAANVASSGGFGRIVSSSSSCSSSSEPEAYIVKNWKYDEEANASKAINKLAEELRQDCDSLLVLPVAEIESFNSRISKSTHHEISSPADTSVCSDNSMPKEVFIVDIKKGKQGLGVGLVDGTITSLGLPGIFVRSLIPDGPSVKEGRLQLGDRILAANGVSLINMSYHEAMRAVWQAGDNIRLLVGRCGSDVAIKITSSSC</sequence>
<feature type="domain" description="PDZ" evidence="2">
    <location>
        <begin position="925"/>
        <end position="1010"/>
    </location>
</feature>
<dbReference type="Gene3D" id="2.60.200.20">
    <property type="match status" value="1"/>
</dbReference>
<dbReference type="InterPro" id="IPR052072">
    <property type="entry name" value="Vascular_dev_regulator"/>
</dbReference>
<dbReference type="Proteomes" id="UP000008144">
    <property type="component" value="Unassembled WGS sequence"/>
</dbReference>
<dbReference type="PANTHER" id="PTHR16027">
    <property type="entry name" value="DILUTE DOMAIN-CONTAINING PROTEIN YPR089W"/>
    <property type="match status" value="1"/>
</dbReference>
<dbReference type="InParanoid" id="F6Q5A8"/>
<dbReference type="SUPFAM" id="SSF54236">
    <property type="entry name" value="Ubiquitin-like"/>
    <property type="match status" value="1"/>
</dbReference>
<dbReference type="InterPro" id="IPR001478">
    <property type="entry name" value="PDZ"/>
</dbReference>
<dbReference type="STRING" id="7719.ENSCINP00000001322"/>
<evidence type="ECO:0000259" key="2">
    <source>
        <dbReference type="PROSITE" id="PS50106"/>
    </source>
</evidence>
<dbReference type="Pfam" id="PF00595">
    <property type="entry name" value="PDZ"/>
    <property type="match status" value="1"/>
</dbReference>
<evidence type="ECO:0000256" key="1">
    <source>
        <dbReference type="ARBA" id="ARBA00022889"/>
    </source>
</evidence>
<dbReference type="GO" id="GO:0007155">
    <property type="term" value="P:cell adhesion"/>
    <property type="evidence" value="ECO:0007669"/>
    <property type="project" value="UniProtKB-KW"/>
</dbReference>
<dbReference type="Gene3D" id="2.30.42.10">
    <property type="match status" value="1"/>
</dbReference>
<keyword evidence="1" id="KW-0130">Cell adhesion</keyword>
<dbReference type="PROSITE" id="PS50106">
    <property type="entry name" value="PDZ"/>
    <property type="match status" value="1"/>
</dbReference>
<keyword evidence="6" id="KW-1185">Reference proteome</keyword>
<organism evidence="5 6">
    <name type="scientific">Ciona intestinalis</name>
    <name type="common">Transparent sea squirt</name>
    <name type="synonym">Ascidia intestinalis</name>
    <dbReference type="NCBI Taxonomy" id="7719"/>
    <lineage>
        <taxon>Eukaryota</taxon>
        <taxon>Metazoa</taxon>
        <taxon>Chordata</taxon>
        <taxon>Tunicata</taxon>
        <taxon>Ascidiacea</taxon>
        <taxon>Phlebobranchia</taxon>
        <taxon>Cionidae</taxon>
        <taxon>Ciona</taxon>
    </lineage>
</organism>
<evidence type="ECO:0008006" key="7">
    <source>
        <dbReference type="Google" id="ProtNLM"/>
    </source>
</evidence>
<name>F6Q5A8_CIOIN</name>
<reference evidence="6" key="1">
    <citation type="journal article" date="2002" name="Science">
        <title>The draft genome of Ciona intestinalis: insights into chordate and vertebrate origins.</title>
        <authorList>
            <person name="Dehal P."/>
            <person name="Satou Y."/>
            <person name="Campbell R.K."/>
            <person name="Chapman J."/>
            <person name="Degnan B."/>
            <person name="De Tomaso A."/>
            <person name="Davidson B."/>
            <person name="Di Gregorio A."/>
            <person name="Gelpke M."/>
            <person name="Goodstein D.M."/>
            <person name="Harafuji N."/>
            <person name="Hastings K.E."/>
            <person name="Ho I."/>
            <person name="Hotta K."/>
            <person name="Huang W."/>
            <person name="Kawashima T."/>
            <person name="Lemaire P."/>
            <person name="Martinez D."/>
            <person name="Meinertzhagen I.A."/>
            <person name="Necula S."/>
            <person name="Nonaka M."/>
            <person name="Putnam N."/>
            <person name="Rash S."/>
            <person name="Saiga H."/>
            <person name="Satake M."/>
            <person name="Terry A."/>
            <person name="Yamada L."/>
            <person name="Wang H.G."/>
            <person name="Awazu S."/>
            <person name="Azumi K."/>
            <person name="Boore J."/>
            <person name="Branno M."/>
            <person name="Chin-Bow S."/>
            <person name="DeSantis R."/>
            <person name="Doyle S."/>
            <person name="Francino P."/>
            <person name="Keys D.N."/>
            <person name="Haga S."/>
            <person name="Hayashi H."/>
            <person name="Hino K."/>
            <person name="Imai K.S."/>
            <person name="Inaba K."/>
            <person name="Kano S."/>
            <person name="Kobayashi K."/>
            <person name="Kobayashi M."/>
            <person name="Lee B.I."/>
            <person name="Makabe K.W."/>
            <person name="Manohar C."/>
            <person name="Matassi G."/>
            <person name="Medina M."/>
            <person name="Mochizuki Y."/>
            <person name="Mount S."/>
            <person name="Morishita T."/>
            <person name="Miura S."/>
            <person name="Nakayama A."/>
            <person name="Nishizaka S."/>
            <person name="Nomoto H."/>
            <person name="Ohta F."/>
            <person name="Oishi K."/>
            <person name="Rigoutsos I."/>
            <person name="Sano M."/>
            <person name="Sasaki A."/>
            <person name="Sasakura Y."/>
            <person name="Shoguchi E."/>
            <person name="Shin-i T."/>
            <person name="Spagnuolo A."/>
            <person name="Stainier D."/>
            <person name="Suzuki M.M."/>
            <person name="Tassy O."/>
            <person name="Takatori N."/>
            <person name="Tokuoka M."/>
            <person name="Yagi K."/>
            <person name="Yoshizaki F."/>
            <person name="Wada S."/>
            <person name="Zhang C."/>
            <person name="Hyatt P.D."/>
            <person name="Larimer F."/>
            <person name="Detter C."/>
            <person name="Doggett N."/>
            <person name="Glavina T."/>
            <person name="Hawkins T."/>
            <person name="Richardson P."/>
            <person name="Lucas S."/>
            <person name="Kohara Y."/>
            <person name="Levine M."/>
            <person name="Satoh N."/>
            <person name="Rokhsar D.S."/>
        </authorList>
    </citation>
    <scope>NUCLEOTIDE SEQUENCE [LARGE SCALE GENOMIC DNA]</scope>
</reference>
<dbReference type="InterPro" id="IPR029071">
    <property type="entry name" value="Ubiquitin-like_domsf"/>
</dbReference>
<evidence type="ECO:0000259" key="3">
    <source>
        <dbReference type="PROSITE" id="PS50200"/>
    </source>
</evidence>
<evidence type="ECO:0000259" key="4">
    <source>
        <dbReference type="PROSITE" id="PS51126"/>
    </source>
</evidence>
<dbReference type="Ensembl" id="ENSCINT00000001322.3">
    <property type="protein sequence ID" value="ENSCINP00000001322.3"/>
    <property type="gene ID" value="ENSCING00000000722.3"/>
</dbReference>
<dbReference type="InterPro" id="IPR008984">
    <property type="entry name" value="SMAD_FHA_dom_sf"/>
</dbReference>
<feature type="domain" description="Dilute" evidence="4">
    <location>
        <begin position="472"/>
        <end position="726"/>
    </location>
</feature>
<dbReference type="AlphaFoldDB" id="F6Q5A8"/>
<dbReference type="SUPFAM" id="SSF50156">
    <property type="entry name" value="PDZ domain-like"/>
    <property type="match status" value="1"/>
</dbReference>
<dbReference type="SMART" id="SM01132">
    <property type="entry name" value="DIL"/>
    <property type="match status" value="1"/>
</dbReference>
<dbReference type="InterPro" id="IPR000253">
    <property type="entry name" value="FHA_dom"/>
</dbReference>
<dbReference type="PROSITE" id="PS51126">
    <property type="entry name" value="DILUTE"/>
    <property type="match status" value="1"/>
</dbReference>
<proteinExistence type="predicted"/>
<dbReference type="Pfam" id="PF01843">
    <property type="entry name" value="DIL"/>
    <property type="match status" value="1"/>
</dbReference>
<dbReference type="Pfam" id="PF00788">
    <property type="entry name" value="RA"/>
    <property type="match status" value="1"/>
</dbReference>
<dbReference type="CDD" id="cd17116">
    <property type="entry name" value="RA_Radil_like"/>
    <property type="match status" value="1"/>
</dbReference>
<dbReference type="InterPro" id="IPR036034">
    <property type="entry name" value="PDZ_sf"/>
</dbReference>
<evidence type="ECO:0000313" key="6">
    <source>
        <dbReference type="Proteomes" id="UP000008144"/>
    </source>
</evidence>
<dbReference type="SMART" id="SM00314">
    <property type="entry name" value="RA"/>
    <property type="match status" value="1"/>
</dbReference>
<dbReference type="GeneTree" id="ENSGT00940000170186"/>
<protein>
    <recommendedName>
        <fullName evidence="7">Ras-associating and dilute domain-containing protein</fullName>
    </recommendedName>
</protein>
<dbReference type="CDD" id="cd22712">
    <property type="entry name" value="FHA_RADIL-like"/>
    <property type="match status" value="1"/>
</dbReference>